<keyword evidence="4 5" id="KW-0472">Membrane</keyword>
<sequence>MKMTNEEPSDLDWVQLRREMGTVQHGETTGQKFSRKFSENPFVPIGALATAGALSYGLWSFRTGKTRMSQQMMRLRIVAQGFTITALVVGVMMTAGKNFK</sequence>
<dbReference type="Gene3D" id="6.10.140.1320">
    <property type="match status" value="1"/>
</dbReference>
<dbReference type="PROSITE" id="PS51503">
    <property type="entry name" value="HIG1"/>
    <property type="match status" value="1"/>
</dbReference>
<feature type="domain" description="HIG1" evidence="6">
    <location>
        <begin position="7"/>
        <end position="100"/>
    </location>
</feature>
<feature type="transmembrane region" description="Helical" evidence="5">
    <location>
        <begin position="73"/>
        <end position="95"/>
    </location>
</feature>
<dbReference type="PANTHER" id="PTHR12297:SF18">
    <property type="entry name" value="HIG1 DOMAIN FAMILY MEMBER 2A"/>
    <property type="match status" value="1"/>
</dbReference>
<evidence type="ECO:0000313" key="7">
    <source>
        <dbReference type="EMBL" id="KAL0830541.1"/>
    </source>
</evidence>
<keyword evidence="3 5" id="KW-1133">Transmembrane helix</keyword>
<organism evidence="7 8">
    <name type="scientific">Loxostege sticticalis</name>
    <name type="common">Beet webworm moth</name>
    <dbReference type="NCBI Taxonomy" id="481309"/>
    <lineage>
        <taxon>Eukaryota</taxon>
        <taxon>Metazoa</taxon>
        <taxon>Ecdysozoa</taxon>
        <taxon>Arthropoda</taxon>
        <taxon>Hexapoda</taxon>
        <taxon>Insecta</taxon>
        <taxon>Pterygota</taxon>
        <taxon>Neoptera</taxon>
        <taxon>Endopterygota</taxon>
        <taxon>Lepidoptera</taxon>
        <taxon>Glossata</taxon>
        <taxon>Ditrysia</taxon>
        <taxon>Pyraloidea</taxon>
        <taxon>Crambidae</taxon>
        <taxon>Pyraustinae</taxon>
        <taxon>Loxostege</taxon>
    </lineage>
</organism>
<dbReference type="InterPro" id="IPR007667">
    <property type="entry name" value="Hypoxia_induced_domain"/>
</dbReference>
<dbReference type="InterPro" id="IPR050355">
    <property type="entry name" value="RCF1"/>
</dbReference>
<dbReference type="PANTHER" id="PTHR12297">
    <property type="entry name" value="HYPOXIA-INDUCBILE GENE 1 HIG1 -RELATED"/>
    <property type="match status" value="1"/>
</dbReference>
<evidence type="ECO:0000313" key="8">
    <source>
        <dbReference type="Proteomes" id="UP001549921"/>
    </source>
</evidence>
<proteinExistence type="predicted"/>
<evidence type="ECO:0000256" key="5">
    <source>
        <dbReference type="SAM" id="Phobius"/>
    </source>
</evidence>
<evidence type="ECO:0000256" key="1">
    <source>
        <dbReference type="ARBA" id="ARBA00004325"/>
    </source>
</evidence>
<dbReference type="Pfam" id="PF04588">
    <property type="entry name" value="HIG_1_N"/>
    <property type="match status" value="1"/>
</dbReference>
<feature type="transmembrane region" description="Helical" evidence="5">
    <location>
        <begin position="42"/>
        <end position="61"/>
    </location>
</feature>
<dbReference type="EMBL" id="JBEDNZ010000013">
    <property type="protein sequence ID" value="KAL0830541.1"/>
    <property type="molecule type" value="Genomic_DNA"/>
</dbReference>
<gene>
    <name evidence="7" type="ORF">ABMA28_002699</name>
</gene>
<protein>
    <recommendedName>
        <fullName evidence="6">HIG1 domain-containing protein</fullName>
    </recommendedName>
</protein>
<comment type="caution">
    <text evidence="7">The sequence shown here is derived from an EMBL/GenBank/DDBJ whole genome shotgun (WGS) entry which is preliminary data.</text>
</comment>
<evidence type="ECO:0000259" key="6">
    <source>
        <dbReference type="PROSITE" id="PS51503"/>
    </source>
</evidence>
<dbReference type="GO" id="GO:0031966">
    <property type="term" value="C:mitochondrial membrane"/>
    <property type="evidence" value="ECO:0007669"/>
    <property type="project" value="UniProtKB-SubCell"/>
</dbReference>
<dbReference type="AlphaFoldDB" id="A0ABD0SXQ1"/>
<dbReference type="Proteomes" id="UP001549921">
    <property type="component" value="Unassembled WGS sequence"/>
</dbReference>
<reference evidence="7 8" key="1">
    <citation type="submission" date="2024-06" db="EMBL/GenBank/DDBJ databases">
        <title>A chromosome-level genome assembly of beet webworm, Loxostege sticticalis.</title>
        <authorList>
            <person name="Zhang Y."/>
        </authorList>
    </citation>
    <scope>NUCLEOTIDE SEQUENCE [LARGE SCALE GENOMIC DNA]</scope>
    <source>
        <strain evidence="7">AQ028</strain>
        <tissue evidence="7">Male pupae</tissue>
    </source>
</reference>
<comment type="subcellular location">
    <subcellularLocation>
        <location evidence="1">Mitochondrion membrane</location>
    </subcellularLocation>
</comment>
<evidence type="ECO:0000256" key="2">
    <source>
        <dbReference type="ARBA" id="ARBA00022692"/>
    </source>
</evidence>
<evidence type="ECO:0000256" key="4">
    <source>
        <dbReference type="ARBA" id="ARBA00023136"/>
    </source>
</evidence>
<evidence type="ECO:0000256" key="3">
    <source>
        <dbReference type="ARBA" id="ARBA00022989"/>
    </source>
</evidence>
<keyword evidence="2 5" id="KW-0812">Transmembrane</keyword>
<accession>A0ABD0SXQ1</accession>
<name>A0ABD0SXQ1_LOXSC</name>